<organism evidence="4 5">
    <name type="scientific">Streptomyces albidochromogenes</name>
    <dbReference type="NCBI Taxonomy" id="329524"/>
    <lineage>
        <taxon>Bacteria</taxon>
        <taxon>Bacillati</taxon>
        <taxon>Actinomycetota</taxon>
        <taxon>Actinomycetes</taxon>
        <taxon>Kitasatosporales</taxon>
        <taxon>Streptomycetaceae</taxon>
        <taxon>Streptomyces</taxon>
    </lineage>
</organism>
<dbReference type="PROSITE" id="PS00723">
    <property type="entry name" value="POLYPRENYL_SYNTHASE_1"/>
    <property type="match status" value="1"/>
</dbReference>
<accession>A0ABW6FE27</accession>
<dbReference type="PANTHER" id="PTHR12001">
    <property type="entry name" value="GERANYLGERANYL PYROPHOSPHATE SYNTHASE"/>
    <property type="match status" value="1"/>
</dbReference>
<dbReference type="RefSeq" id="WP_386707935.1">
    <property type="nucleotide sequence ID" value="NZ_JBHXIJ010000008.1"/>
</dbReference>
<evidence type="ECO:0000313" key="5">
    <source>
        <dbReference type="Proteomes" id="UP001598448"/>
    </source>
</evidence>
<dbReference type="InterPro" id="IPR033749">
    <property type="entry name" value="Polyprenyl_synt_CS"/>
</dbReference>
<dbReference type="SFLD" id="SFLDS00005">
    <property type="entry name" value="Isoprenoid_Synthase_Type_I"/>
    <property type="match status" value="1"/>
</dbReference>
<keyword evidence="2" id="KW-0460">Magnesium</keyword>
<dbReference type="InterPro" id="IPR000092">
    <property type="entry name" value="Polyprenyl_synt"/>
</dbReference>
<dbReference type="PANTHER" id="PTHR12001:SF86">
    <property type="entry name" value="GERANYLGERANYL DIPHOSPHATE SYNTHASE"/>
    <property type="match status" value="1"/>
</dbReference>
<name>A0ABW6FE27_9ACTN</name>
<protein>
    <submittedName>
        <fullName evidence="4">Polyprenyl synthetase family protein</fullName>
    </submittedName>
</protein>
<reference evidence="4 5" key="1">
    <citation type="submission" date="2024-09" db="EMBL/GenBank/DDBJ databases">
        <title>The Natural Products Discovery Center: Release of the First 8490 Sequenced Strains for Exploring Actinobacteria Biosynthetic Diversity.</title>
        <authorList>
            <person name="Kalkreuter E."/>
            <person name="Kautsar S.A."/>
            <person name="Yang D."/>
            <person name="Bader C.D."/>
            <person name="Teijaro C.N."/>
            <person name="Fluegel L."/>
            <person name="Davis C.M."/>
            <person name="Simpson J.R."/>
            <person name="Lauterbach L."/>
            <person name="Steele A.D."/>
            <person name="Gui C."/>
            <person name="Meng S."/>
            <person name="Li G."/>
            <person name="Viehrig K."/>
            <person name="Ye F."/>
            <person name="Su P."/>
            <person name="Kiefer A.F."/>
            <person name="Nichols A."/>
            <person name="Cepeda A.J."/>
            <person name="Yan W."/>
            <person name="Fan B."/>
            <person name="Jiang Y."/>
            <person name="Adhikari A."/>
            <person name="Zheng C.-J."/>
            <person name="Schuster L."/>
            <person name="Cowan T.M."/>
            <person name="Smanski M.J."/>
            <person name="Chevrette M.G."/>
            <person name="De Carvalho L.P.S."/>
            <person name="Shen B."/>
        </authorList>
    </citation>
    <scope>NUCLEOTIDE SEQUENCE [LARGE SCALE GENOMIC DNA]</scope>
    <source>
        <strain evidence="4 5">NPDC058348</strain>
    </source>
</reference>
<proteinExistence type="inferred from homology"/>
<dbReference type="CDD" id="cd00685">
    <property type="entry name" value="Trans_IPPS_HT"/>
    <property type="match status" value="1"/>
</dbReference>
<comment type="caution">
    <text evidence="4">The sequence shown here is derived from an EMBL/GenBank/DDBJ whole genome shotgun (WGS) entry which is preliminary data.</text>
</comment>
<evidence type="ECO:0000256" key="2">
    <source>
        <dbReference type="ARBA" id="ARBA00022842"/>
    </source>
</evidence>
<evidence type="ECO:0000256" key="1">
    <source>
        <dbReference type="ARBA" id="ARBA00022723"/>
    </source>
</evidence>
<dbReference type="InterPro" id="IPR008949">
    <property type="entry name" value="Isoprenoid_synthase_dom_sf"/>
</dbReference>
<dbReference type="Gene3D" id="1.10.600.10">
    <property type="entry name" value="Farnesyl Diphosphate Synthase"/>
    <property type="match status" value="1"/>
</dbReference>
<sequence>MPNELLTSPLRPTTTDQGVFSWARELVMPALREAVDTLPAPERRIAGYHRGWNEADGSPTPPEVAEGAGKAVRPALVLLSAKAVGAPAECAVPGAVAVELVHDFSLLHDDVIDADRLRRHRPAAWAVFGVPAAVLTGDALLIGGLTTLTAAAGPHGAAAVRELSSALDELLRGQSQDVAFESTEGVTPGDYLAMAGGKTGSLMACACALGAVLAGVPESRVGGLRDFGRHLGIAFQCVDDLLGIWGRTERSGKPVGADVAARKKSLPVAVALADRGAAGRRLARLYSRPEPLDAADVALATGLIERAGGREATELEARRQVASAMRALARAEPVPSVYRQLHDIALLLTNRDH</sequence>
<dbReference type="Pfam" id="PF00348">
    <property type="entry name" value="polyprenyl_synt"/>
    <property type="match status" value="1"/>
</dbReference>
<gene>
    <name evidence="4" type="ORF">ACFWJN_02810</name>
</gene>
<keyword evidence="1" id="KW-0479">Metal-binding</keyword>
<evidence type="ECO:0000256" key="3">
    <source>
        <dbReference type="RuleBase" id="RU004466"/>
    </source>
</evidence>
<dbReference type="EMBL" id="JBHXIJ010000008">
    <property type="protein sequence ID" value="MFD5097906.1"/>
    <property type="molecule type" value="Genomic_DNA"/>
</dbReference>
<comment type="similarity">
    <text evidence="3">Belongs to the FPP/GGPP synthase family.</text>
</comment>
<evidence type="ECO:0000313" key="4">
    <source>
        <dbReference type="EMBL" id="MFD5097906.1"/>
    </source>
</evidence>
<keyword evidence="3" id="KW-0808">Transferase</keyword>
<dbReference type="SUPFAM" id="SSF48576">
    <property type="entry name" value="Terpenoid synthases"/>
    <property type="match status" value="1"/>
</dbReference>
<dbReference type="Proteomes" id="UP001598448">
    <property type="component" value="Unassembled WGS sequence"/>
</dbReference>
<keyword evidence="5" id="KW-1185">Reference proteome</keyword>